<dbReference type="SUPFAM" id="SSF50182">
    <property type="entry name" value="Sm-like ribonucleoproteins"/>
    <property type="match status" value="1"/>
</dbReference>
<evidence type="ECO:0000313" key="11">
    <source>
        <dbReference type="EMBL" id="KMT63656.1"/>
    </source>
</evidence>
<dbReference type="InterPro" id="IPR052702">
    <property type="entry name" value="MscS-like_channel"/>
</dbReference>
<dbReference type="Pfam" id="PF00924">
    <property type="entry name" value="MS_channel_2nd"/>
    <property type="match status" value="1"/>
</dbReference>
<dbReference type="PANTHER" id="PTHR30347">
    <property type="entry name" value="POTASSIUM CHANNEL RELATED"/>
    <property type="match status" value="1"/>
</dbReference>
<evidence type="ECO:0000259" key="8">
    <source>
        <dbReference type="Pfam" id="PF00924"/>
    </source>
</evidence>
<feature type="domain" description="Mechanosensitive ion channel transmembrane helices 2/3" evidence="10">
    <location>
        <begin position="65"/>
        <end position="105"/>
    </location>
</feature>
<comment type="caution">
    <text evidence="11">The sequence shown here is derived from an EMBL/GenBank/DDBJ whole genome shotgun (WGS) entry which is preliminary data.</text>
</comment>
<feature type="domain" description="Mechanosensitive ion channel MscS" evidence="8">
    <location>
        <begin position="107"/>
        <end position="173"/>
    </location>
</feature>
<dbReference type="PATRIC" id="fig|1513271.3.peg.3809"/>
<dbReference type="SUPFAM" id="SSF82689">
    <property type="entry name" value="Mechanosensitive channel protein MscS (YggB), C-terminal domain"/>
    <property type="match status" value="1"/>
</dbReference>
<evidence type="ECO:0000259" key="10">
    <source>
        <dbReference type="Pfam" id="PF21088"/>
    </source>
</evidence>
<dbReference type="InterPro" id="IPR006685">
    <property type="entry name" value="MscS_channel_2nd"/>
</dbReference>
<gene>
    <name evidence="11" type="ORF">XM47_18565</name>
</gene>
<dbReference type="Pfam" id="PF21088">
    <property type="entry name" value="MS_channel_1st"/>
    <property type="match status" value="1"/>
</dbReference>
<dbReference type="SUPFAM" id="SSF82861">
    <property type="entry name" value="Mechanosensitive channel protein MscS (YggB), transmembrane region"/>
    <property type="match status" value="1"/>
</dbReference>
<dbReference type="InterPro" id="IPR011066">
    <property type="entry name" value="MscS_channel_C_sf"/>
</dbReference>
<keyword evidence="12" id="KW-1185">Reference proteome</keyword>
<evidence type="ECO:0000259" key="9">
    <source>
        <dbReference type="Pfam" id="PF21082"/>
    </source>
</evidence>
<feature type="transmembrane region" description="Helical" evidence="7">
    <location>
        <begin position="65"/>
        <end position="84"/>
    </location>
</feature>
<name>A0A0J8JGY8_9ALTE</name>
<keyword evidence="4 7" id="KW-0812">Transmembrane</keyword>
<dbReference type="InterPro" id="IPR023408">
    <property type="entry name" value="MscS_beta-dom_sf"/>
</dbReference>
<dbReference type="GO" id="GO:0005886">
    <property type="term" value="C:plasma membrane"/>
    <property type="evidence" value="ECO:0007669"/>
    <property type="project" value="UniProtKB-SubCell"/>
</dbReference>
<dbReference type="Gene3D" id="3.30.70.100">
    <property type="match status" value="1"/>
</dbReference>
<dbReference type="EMBL" id="LAZL01000051">
    <property type="protein sequence ID" value="KMT63656.1"/>
    <property type="molecule type" value="Genomic_DNA"/>
</dbReference>
<dbReference type="Gene3D" id="1.10.287.1260">
    <property type="match status" value="1"/>
</dbReference>
<dbReference type="InterPro" id="IPR010920">
    <property type="entry name" value="LSM_dom_sf"/>
</dbReference>
<dbReference type="STRING" id="1513271.XM47_18565"/>
<reference evidence="11 12" key="1">
    <citation type="submission" date="2015-04" db="EMBL/GenBank/DDBJ databases">
        <title>Draft Genome Sequence of the Novel Agar-Digesting Marine Bacterium Q1.</title>
        <authorList>
            <person name="Li Y."/>
            <person name="Li D."/>
            <person name="Chen G."/>
            <person name="Du Z."/>
        </authorList>
    </citation>
    <scope>NUCLEOTIDE SEQUENCE [LARGE SCALE GENOMIC DNA]</scope>
    <source>
        <strain evidence="11 12">Q1</strain>
    </source>
</reference>
<comment type="subcellular location">
    <subcellularLocation>
        <location evidence="1">Cell membrane</location>
        <topology evidence="1">Multi-pass membrane protein</topology>
    </subcellularLocation>
</comment>
<dbReference type="Proteomes" id="UP000037600">
    <property type="component" value="Unassembled WGS sequence"/>
</dbReference>
<organism evidence="11 12">
    <name type="scientific">Catenovulum maritimum</name>
    <dbReference type="NCBI Taxonomy" id="1513271"/>
    <lineage>
        <taxon>Bacteria</taxon>
        <taxon>Pseudomonadati</taxon>
        <taxon>Pseudomonadota</taxon>
        <taxon>Gammaproteobacteria</taxon>
        <taxon>Alteromonadales</taxon>
        <taxon>Alteromonadaceae</taxon>
        <taxon>Catenovulum</taxon>
    </lineage>
</organism>
<feature type="transmembrane region" description="Helical" evidence="7">
    <location>
        <begin position="20"/>
        <end position="44"/>
    </location>
</feature>
<keyword evidence="5 7" id="KW-1133">Transmembrane helix</keyword>
<dbReference type="GO" id="GO:0008381">
    <property type="term" value="F:mechanosensitive monoatomic ion channel activity"/>
    <property type="evidence" value="ECO:0007669"/>
    <property type="project" value="UniProtKB-ARBA"/>
</dbReference>
<feature type="domain" description="Mechanosensitive ion channel MscS C-terminal" evidence="9">
    <location>
        <begin position="182"/>
        <end position="268"/>
    </location>
</feature>
<sequence length="285" mass="31672">MNTEWWHYKILNIGEFSLELSQLILAVCIVIFTFIFSAVLRKILVRVAKSEAVISTVQIYIINRILHYIIIVVGFVIALSALGINFSKLALIASALGIGIGLGLQGIVNNFVSGLAILLEKSLKVGDFIELASGLTGEVIEVNMRATLIRTNDNVDILIPNAELTNGLVTNWTLEENTRRFRIPFGVAYGSDKNLVKQAVLEAANSVPYTLNEKGREPIVWMTGFGDSSLNFTLGVWVGHEQVKRPTALTSDYLWAIDDALRRHKIEIPFPQRDLHIRTDLTKGN</sequence>
<keyword evidence="3" id="KW-1003">Cell membrane</keyword>
<evidence type="ECO:0000256" key="7">
    <source>
        <dbReference type="SAM" id="Phobius"/>
    </source>
</evidence>
<evidence type="ECO:0000256" key="1">
    <source>
        <dbReference type="ARBA" id="ARBA00004651"/>
    </source>
</evidence>
<dbReference type="Gene3D" id="2.30.30.60">
    <property type="match status" value="1"/>
</dbReference>
<dbReference type="RefSeq" id="WP_048695953.1">
    <property type="nucleotide sequence ID" value="NZ_KQ130520.1"/>
</dbReference>
<dbReference type="InterPro" id="IPR049142">
    <property type="entry name" value="MS_channel_1st"/>
</dbReference>
<evidence type="ECO:0000313" key="12">
    <source>
        <dbReference type="Proteomes" id="UP000037600"/>
    </source>
</evidence>
<evidence type="ECO:0000256" key="5">
    <source>
        <dbReference type="ARBA" id="ARBA00022989"/>
    </source>
</evidence>
<feature type="transmembrane region" description="Helical" evidence="7">
    <location>
        <begin position="90"/>
        <end position="119"/>
    </location>
</feature>
<dbReference type="OrthoDB" id="9799209at2"/>
<comment type="similarity">
    <text evidence="2">Belongs to the MscS (TC 1.A.23) family.</text>
</comment>
<evidence type="ECO:0000256" key="2">
    <source>
        <dbReference type="ARBA" id="ARBA00008017"/>
    </source>
</evidence>
<keyword evidence="6 7" id="KW-0472">Membrane</keyword>
<dbReference type="PANTHER" id="PTHR30347:SF1">
    <property type="entry name" value="MECHANOSENSITIVE CHANNEL MSCK"/>
    <property type="match status" value="1"/>
</dbReference>
<dbReference type="AlphaFoldDB" id="A0A0J8JGY8"/>
<proteinExistence type="inferred from homology"/>
<evidence type="ECO:0000256" key="3">
    <source>
        <dbReference type="ARBA" id="ARBA00022475"/>
    </source>
</evidence>
<accession>A0A0J8JGY8</accession>
<protein>
    <submittedName>
        <fullName evidence="11">Potassium transporter KefA</fullName>
    </submittedName>
</protein>
<evidence type="ECO:0000256" key="4">
    <source>
        <dbReference type="ARBA" id="ARBA00022692"/>
    </source>
</evidence>
<dbReference type="InterPro" id="IPR049278">
    <property type="entry name" value="MS_channel_C"/>
</dbReference>
<dbReference type="Pfam" id="PF21082">
    <property type="entry name" value="MS_channel_3rd"/>
    <property type="match status" value="1"/>
</dbReference>
<evidence type="ECO:0000256" key="6">
    <source>
        <dbReference type="ARBA" id="ARBA00023136"/>
    </source>
</evidence>
<dbReference type="InterPro" id="IPR011014">
    <property type="entry name" value="MscS_channel_TM-2"/>
</dbReference>